<comment type="caution">
    <text evidence="1">The sequence shown here is derived from an EMBL/GenBank/DDBJ whole genome shotgun (WGS) entry which is preliminary data.</text>
</comment>
<reference evidence="1 2" key="1">
    <citation type="journal article" date="2016" name="Nat. Commun.">
        <title>Thousands of microbial genomes shed light on interconnected biogeochemical processes in an aquifer system.</title>
        <authorList>
            <person name="Anantharaman K."/>
            <person name="Brown C.T."/>
            <person name="Hug L.A."/>
            <person name="Sharon I."/>
            <person name="Castelle C.J."/>
            <person name="Probst A.J."/>
            <person name="Thomas B.C."/>
            <person name="Singh A."/>
            <person name="Wilkins M.J."/>
            <person name="Karaoz U."/>
            <person name="Brodie E.L."/>
            <person name="Williams K.H."/>
            <person name="Hubbard S.S."/>
            <person name="Banfield J.F."/>
        </authorList>
    </citation>
    <scope>NUCLEOTIDE SEQUENCE [LARGE SCALE GENOMIC DNA]</scope>
</reference>
<accession>A0A1F5EBZ0</accession>
<dbReference type="AlphaFoldDB" id="A0A1F5EBZ0"/>
<protein>
    <submittedName>
        <fullName evidence="1">Uncharacterized protein</fullName>
    </submittedName>
</protein>
<organism evidence="1 2">
    <name type="scientific">Candidatus Berkelbacteria bacterium RIFCSPLOWO2_01_FULL_50_28</name>
    <dbReference type="NCBI Taxonomy" id="1797471"/>
    <lineage>
        <taxon>Bacteria</taxon>
        <taxon>Candidatus Berkelbacteria</taxon>
    </lineage>
</organism>
<proteinExistence type="predicted"/>
<dbReference type="Proteomes" id="UP000177481">
    <property type="component" value="Unassembled WGS sequence"/>
</dbReference>
<name>A0A1F5EBZ0_9BACT</name>
<gene>
    <name evidence="1" type="ORF">A3A71_02070</name>
</gene>
<evidence type="ECO:0000313" key="1">
    <source>
        <dbReference type="EMBL" id="OGD64810.1"/>
    </source>
</evidence>
<sequence length="119" mass="13648">MQILRSQINDCRDCLQYHERSIALLEALDKLLECNPKEKRAFSKILNEAIPEQCEESIGRGKTRSCPILEMEVTDVEAAKQILSGLLGVEFLTSKRYSGHRGVRFWDAVWQGETICVYE</sequence>
<evidence type="ECO:0000313" key="2">
    <source>
        <dbReference type="Proteomes" id="UP000177481"/>
    </source>
</evidence>
<dbReference type="EMBL" id="MEZX01000002">
    <property type="protein sequence ID" value="OGD64810.1"/>
    <property type="molecule type" value="Genomic_DNA"/>
</dbReference>